<protein>
    <recommendedName>
        <fullName evidence="6">RING-type domain-containing protein</fullName>
    </recommendedName>
</protein>
<dbReference type="InterPro" id="IPR017907">
    <property type="entry name" value="Znf_RING_CS"/>
</dbReference>
<feature type="domain" description="RING-type" evidence="6">
    <location>
        <begin position="136"/>
        <end position="175"/>
    </location>
</feature>
<dbReference type="SMART" id="SM00184">
    <property type="entry name" value="RING"/>
    <property type="match status" value="1"/>
</dbReference>
<keyword evidence="8" id="KW-1185">Reference proteome</keyword>
<evidence type="ECO:0000256" key="5">
    <source>
        <dbReference type="SAM" id="MobiDB-lite"/>
    </source>
</evidence>
<comment type="caution">
    <text evidence="7">The sequence shown here is derived from an EMBL/GenBank/DDBJ whole genome shotgun (WGS) entry which is preliminary data.</text>
</comment>
<dbReference type="GO" id="GO:0008270">
    <property type="term" value="F:zinc ion binding"/>
    <property type="evidence" value="ECO:0007669"/>
    <property type="project" value="UniProtKB-KW"/>
</dbReference>
<feature type="compositionally biased region" description="Basic and acidic residues" evidence="5">
    <location>
        <begin position="31"/>
        <end position="43"/>
    </location>
</feature>
<proteinExistence type="predicted"/>
<reference evidence="8" key="1">
    <citation type="journal article" date="2016" name="Proc. Natl. Acad. Sci. U.S.A.">
        <title>Comparative genomics of biotechnologically important yeasts.</title>
        <authorList>
            <person name="Riley R."/>
            <person name="Haridas S."/>
            <person name="Wolfe K.H."/>
            <person name="Lopes M.R."/>
            <person name="Hittinger C.T."/>
            <person name="Goeker M."/>
            <person name="Salamov A.A."/>
            <person name="Wisecaver J.H."/>
            <person name="Long T.M."/>
            <person name="Calvey C.H."/>
            <person name="Aerts A.L."/>
            <person name="Barry K.W."/>
            <person name="Choi C."/>
            <person name="Clum A."/>
            <person name="Coughlan A.Y."/>
            <person name="Deshpande S."/>
            <person name="Douglass A.P."/>
            <person name="Hanson S.J."/>
            <person name="Klenk H.-P."/>
            <person name="LaButti K.M."/>
            <person name="Lapidus A."/>
            <person name="Lindquist E.A."/>
            <person name="Lipzen A.M."/>
            <person name="Meier-Kolthoff J.P."/>
            <person name="Ohm R.A."/>
            <person name="Otillar R.P."/>
            <person name="Pangilinan J.L."/>
            <person name="Peng Y."/>
            <person name="Rokas A."/>
            <person name="Rosa C.A."/>
            <person name="Scheuner C."/>
            <person name="Sibirny A.A."/>
            <person name="Slot J.C."/>
            <person name="Stielow J.B."/>
            <person name="Sun H."/>
            <person name="Kurtzman C.P."/>
            <person name="Blackwell M."/>
            <person name="Grigoriev I.V."/>
            <person name="Jeffries T.W."/>
        </authorList>
    </citation>
    <scope>NUCLEOTIDE SEQUENCE [LARGE SCALE GENOMIC DNA]</scope>
    <source>
        <strain evidence="8">NRRL Y-1626</strain>
    </source>
</reference>
<evidence type="ECO:0000256" key="4">
    <source>
        <dbReference type="PROSITE-ProRule" id="PRU00175"/>
    </source>
</evidence>
<dbReference type="Gene3D" id="3.30.40.10">
    <property type="entry name" value="Zinc/RING finger domain, C3HC4 (zinc finger)"/>
    <property type="match status" value="1"/>
</dbReference>
<keyword evidence="3" id="KW-0862">Zinc</keyword>
<name>A0A1B7TK70_9ASCO</name>
<keyword evidence="2 4" id="KW-0863">Zinc-finger</keyword>
<sequence>MEVINIDEIDESNNDIIVIEQEQIHNKRALELTEEEKEKLDKKERKRLKKLGEKEQEKRKSKSDGLEQETNDNSIIILDTQNDENQENNLSEEDLAAYEQIIEDSDIEIIENPSVSKEDLNRVRKEQEIADETPVCIICYGEPTNAVVTECGHVYCCECLHEYRNKNFTTCAVCRKHCNDRNNHLVIMKSILVPKIEQ</sequence>
<gene>
    <name evidence="7" type="ORF">HANVADRAFT_51065</name>
</gene>
<evidence type="ECO:0000256" key="3">
    <source>
        <dbReference type="ARBA" id="ARBA00022833"/>
    </source>
</evidence>
<dbReference type="AlphaFoldDB" id="A0A1B7TK70"/>
<dbReference type="PROSITE" id="PS00518">
    <property type="entry name" value="ZF_RING_1"/>
    <property type="match status" value="1"/>
</dbReference>
<feature type="region of interest" description="Disordered" evidence="5">
    <location>
        <begin position="31"/>
        <end position="72"/>
    </location>
</feature>
<evidence type="ECO:0000256" key="2">
    <source>
        <dbReference type="ARBA" id="ARBA00022771"/>
    </source>
</evidence>
<accession>A0A1B7TK70</accession>
<evidence type="ECO:0000313" key="8">
    <source>
        <dbReference type="Proteomes" id="UP000092321"/>
    </source>
</evidence>
<feature type="compositionally biased region" description="Basic and acidic residues" evidence="5">
    <location>
        <begin position="50"/>
        <end position="65"/>
    </location>
</feature>
<dbReference type="EMBL" id="LXPE01000001">
    <property type="protein sequence ID" value="OBA29136.1"/>
    <property type="molecule type" value="Genomic_DNA"/>
</dbReference>
<dbReference type="Pfam" id="PF13920">
    <property type="entry name" value="zf-C3HC4_3"/>
    <property type="match status" value="1"/>
</dbReference>
<dbReference type="SUPFAM" id="SSF57850">
    <property type="entry name" value="RING/U-box"/>
    <property type="match status" value="1"/>
</dbReference>
<dbReference type="OrthoDB" id="6270329at2759"/>
<keyword evidence="1" id="KW-0479">Metal-binding</keyword>
<evidence type="ECO:0000256" key="1">
    <source>
        <dbReference type="ARBA" id="ARBA00022723"/>
    </source>
</evidence>
<dbReference type="InterPro" id="IPR001841">
    <property type="entry name" value="Znf_RING"/>
</dbReference>
<evidence type="ECO:0000259" key="6">
    <source>
        <dbReference type="PROSITE" id="PS50089"/>
    </source>
</evidence>
<dbReference type="Proteomes" id="UP000092321">
    <property type="component" value="Unassembled WGS sequence"/>
</dbReference>
<evidence type="ECO:0000313" key="7">
    <source>
        <dbReference type="EMBL" id="OBA29136.1"/>
    </source>
</evidence>
<organism evidence="7 8">
    <name type="scientific">Hanseniaspora valbyensis NRRL Y-1626</name>
    <dbReference type="NCBI Taxonomy" id="766949"/>
    <lineage>
        <taxon>Eukaryota</taxon>
        <taxon>Fungi</taxon>
        <taxon>Dikarya</taxon>
        <taxon>Ascomycota</taxon>
        <taxon>Saccharomycotina</taxon>
        <taxon>Saccharomycetes</taxon>
        <taxon>Saccharomycodales</taxon>
        <taxon>Saccharomycodaceae</taxon>
        <taxon>Hanseniaspora</taxon>
    </lineage>
</organism>
<dbReference type="InterPro" id="IPR013083">
    <property type="entry name" value="Znf_RING/FYVE/PHD"/>
</dbReference>
<dbReference type="PROSITE" id="PS50089">
    <property type="entry name" value="ZF_RING_2"/>
    <property type="match status" value="1"/>
</dbReference>